<dbReference type="AlphaFoldDB" id="A0ABD0YPL9"/>
<dbReference type="Proteomes" id="UP001558652">
    <property type="component" value="Unassembled WGS sequence"/>
</dbReference>
<name>A0ABD0YPL9_9HEMI</name>
<evidence type="ECO:0000313" key="5">
    <source>
        <dbReference type="Proteomes" id="UP001558652"/>
    </source>
</evidence>
<dbReference type="EMBL" id="JBFDAA010000004">
    <property type="protein sequence ID" value="KAL1137906.1"/>
    <property type="molecule type" value="Genomic_DNA"/>
</dbReference>
<keyword evidence="2" id="KW-0689">Ribosomal protein</keyword>
<dbReference type="InterPro" id="IPR036870">
    <property type="entry name" value="Ribosomal_bS18_sf"/>
</dbReference>
<evidence type="ECO:0000256" key="2">
    <source>
        <dbReference type="ARBA" id="ARBA00022980"/>
    </source>
</evidence>
<organism evidence="4 5">
    <name type="scientific">Ranatra chinensis</name>
    <dbReference type="NCBI Taxonomy" id="642074"/>
    <lineage>
        <taxon>Eukaryota</taxon>
        <taxon>Metazoa</taxon>
        <taxon>Ecdysozoa</taxon>
        <taxon>Arthropoda</taxon>
        <taxon>Hexapoda</taxon>
        <taxon>Insecta</taxon>
        <taxon>Pterygota</taxon>
        <taxon>Neoptera</taxon>
        <taxon>Paraneoptera</taxon>
        <taxon>Hemiptera</taxon>
        <taxon>Heteroptera</taxon>
        <taxon>Panheteroptera</taxon>
        <taxon>Nepomorpha</taxon>
        <taxon>Nepidae</taxon>
        <taxon>Ranatrinae</taxon>
        <taxon>Ranatra</taxon>
    </lineage>
</organism>
<proteinExistence type="inferred from homology"/>
<dbReference type="InterPro" id="IPR001648">
    <property type="entry name" value="Ribosomal_bS18"/>
</dbReference>
<comment type="caution">
    <text evidence="4">The sequence shown here is derived from an EMBL/GenBank/DDBJ whole genome shotgun (WGS) entry which is preliminary data.</text>
</comment>
<dbReference type="SUPFAM" id="SSF46911">
    <property type="entry name" value="Ribosomal protein S18"/>
    <property type="match status" value="1"/>
</dbReference>
<dbReference type="Gene3D" id="4.10.640.10">
    <property type="entry name" value="Ribosomal protein S18"/>
    <property type="match status" value="1"/>
</dbReference>
<dbReference type="GO" id="GO:0005840">
    <property type="term" value="C:ribosome"/>
    <property type="evidence" value="ECO:0007669"/>
    <property type="project" value="UniProtKB-KW"/>
</dbReference>
<evidence type="ECO:0000313" key="4">
    <source>
        <dbReference type="EMBL" id="KAL1137906.1"/>
    </source>
</evidence>
<gene>
    <name evidence="4" type="ORF">AAG570_009601</name>
</gene>
<sequence length="94" mass="10982">NPFSKEKGQCILCRYGITPDYKNIKLLSQFVSPFTGRLYSPSATRLCSRKHEQVKKEIMKARDAGFMPYYLKDPAFLKDPPLFDPDRPLRPHNY</sequence>
<protein>
    <recommendedName>
        <fullName evidence="6">Mitochondrial ribosomal protein S18C</fullName>
    </recommendedName>
</protein>
<accession>A0ABD0YPL9</accession>
<evidence type="ECO:0000256" key="1">
    <source>
        <dbReference type="ARBA" id="ARBA00005589"/>
    </source>
</evidence>
<keyword evidence="3" id="KW-0687">Ribonucleoprotein</keyword>
<dbReference type="Pfam" id="PF01084">
    <property type="entry name" value="Ribosomal_S18"/>
    <property type="match status" value="1"/>
</dbReference>
<comment type="similarity">
    <text evidence="1">Belongs to the bacterial ribosomal protein bS18 family.</text>
</comment>
<dbReference type="GO" id="GO:1990904">
    <property type="term" value="C:ribonucleoprotein complex"/>
    <property type="evidence" value="ECO:0007669"/>
    <property type="project" value="UniProtKB-KW"/>
</dbReference>
<evidence type="ECO:0008006" key="6">
    <source>
        <dbReference type="Google" id="ProtNLM"/>
    </source>
</evidence>
<dbReference type="PANTHER" id="PTHR13479">
    <property type="entry name" value="30S RIBOSOMAL PROTEIN S18"/>
    <property type="match status" value="1"/>
</dbReference>
<keyword evidence="5" id="KW-1185">Reference proteome</keyword>
<reference evidence="4 5" key="1">
    <citation type="submission" date="2024-07" db="EMBL/GenBank/DDBJ databases">
        <title>Chromosome-level genome assembly of the water stick insect Ranatra chinensis (Heteroptera: Nepidae).</title>
        <authorList>
            <person name="Liu X."/>
        </authorList>
    </citation>
    <scope>NUCLEOTIDE SEQUENCE [LARGE SCALE GENOMIC DNA]</scope>
    <source>
        <strain evidence="4">Cailab_2021Rc</strain>
        <tissue evidence="4">Muscle</tissue>
    </source>
</reference>
<dbReference type="PANTHER" id="PTHR13479:SF40">
    <property type="entry name" value="SMALL RIBOSOMAL SUBUNIT PROTEIN BS18M"/>
    <property type="match status" value="1"/>
</dbReference>
<feature type="non-terminal residue" evidence="4">
    <location>
        <position position="1"/>
    </location>
</feature>
<evidence type="ECO:0000256" key="3">
    <source>
        <dbReference type="ARBA" id="ARBA00023274"/>
    </source>
</evidence>